<accession>A0ABV8ANI0</accession>
<dbReference type="PANTHER" id="PTHR30349:SF64">
    <property type="entry name" value="PROPHAGE INTEGRASE INTD-RELATED"/>
    <property type="match status" value="1"/>
</dbReference>
<dbReference type="InterPro" id="IPR011010">
    <property type="entry name" value="DNA_brk_join_enz"/>
</dbReference>
<evidence type="ECO:0000256" key="1">
    <source>
        <dbReference type="ARBA" id="ARBA00023172"/>
    </source>
</evidence>
<evidence type="ECO:0000313" key="3">
    <source>
        <dbReference type="EMBL" id="MFC3879563.1"/>
    </source>
</evidence>
<dbReference type="InterPro" id="IPR013762">
    <property type="entry name" value="Integrase-like_cat_sf"/>
</dbReference>
<gene>
    <name evidence="3" type="ORF">ACFOSV_05230</name>
</gene>
<dbReference type="InterPro" id="IPR050090">
    <property type="entry name" value="Tyrosine_recombinase_XerCD"/>
</dbReference>
<feature type="domain" description="Tyr recombinase" evidence="2">
    <location>
        <begin position="1"/>
        <end position="83"/>
    </location>
</feature>
<dbReference type="PANTHER" id="PTHR30349">
    <property type="entry name" value="PHAGE INTEGRASE-RELATED"/>
    <property type="match status" value="1"/>
</dbReference>
<evidence type="ECO:0000259" key="2">
    <source>
        <dbReference type="PROSITE" id="PS51898"/>
    </source>
</evidence>
<organism evidence="3 4">
    <name type="scientific">Algoriphagus namhaensis</name>
    <dbReference type="NCBI Taxonomy" id="915353"/>
    <lineage>
        <taxon>Bacteria</taxon>
        <taxon>Pseudomonadati</taxon>
        <taxon>Bacteroidota</taxon>
        <taxon>Cytophagia</taxon>
        <taxon>Cytophagales</taxon>
        <taxon>Cyclobacteriaceae</taxon>
        <taxon>Algoriphagus</taxon>
    </lineage>
</organism>
<evidence type="ECO:0000313" key="4">
    <source>
        <dbReference type="Proteomes" id="UP001595805"/>
    </source>
</evidence>
<keyword evidence="4" id="KW-1185">Reference proteome</keyword>
<comment type="caution">
    <text evidence="3">The sequence shown here is derived from an EMBL/GenBank/DDBJ whole genome shotgun (WGS) entry which is preliminary data.</text>
</comment>
<dbReference type="Proteomes" id="UP001595805">
    <property type="component" value="Unassembled WGS sequence"/>
</dbReference>
<dbReference type="InterPro" id="IPR002104">
    <property type="entry name" value="Integrase_catalytic"/>
</dbReference>
<sequence length="88" mass="9935">MEKNSGQKRNLENVLKQAVKILGVSKKSTLHWLRHSYATHLLESGTDLRYIQELLGHKSSKTTVPIAIGNTHVSQKSLQNIRSPFDDL</sequence>
<protein>
    <submittedName>
        <fullName evidence="3">Tyrosine-type recombinase/integrase</fullName>
    </submittedName>
</protein>
<dbReference type="Pfam" id="PF00589">
    <property type="entry name" value="Phage_integrase"/>
    <property type="match status" value="1"/>
</dbReference>
<proteinExistence type="predicted"/>
<reference evidence="4" key="1">
    <citation type="journal article" date="2019" name="Int. J. Syst. Evol. Microbiol.">
        <title>The Global Catalogue of Microorganisms (GCM) 10K type strain sequencing project: providing services to taxonomists for standard genome sequencing and annotation.</title>
        <authorList>
            <consortium name="The Broad Institute Genomics Platform"/>
            <consortium name="The Broad Institute Genome Sequencing Center for Infectious Disease"/>
            <person name="Wu L."/>
            <person name="Ma J."/>
        </authorList>
    </citation>
    <scope>NUCLEOTIDE SEQUENCE [LARGE SCALE GENOMIC DNA]</scope>
    <source>
        <strain evidence="4">CCUG 60523</strain>
    </source>
</reference>
<dbReference type="PROSITE" id="PS51898">
    <property type="entry name" value="TYR_RECOMBINASE"/>
    <property type="match status" value="1"/>
</dbReference>
<dbReference type="Gene3D" id="1.10.443.10">
    <property type="entry name" value="Intergrase catalytic core"/>
    <property type="match status" value="1"/>
</dbReference>
<keyword evidence="1" id="KW-0233">DNA recombination</keyword>
<dbReference type="RefSeq" id="WP_377905298.1">
    <property type="nucleotide sequence ID" value="NZ_JBHRZS010000006.1"/>
</dbReference>
<dbReference type="EMBL" id="JBHRZS010000006">
    <property type="protein sequence ID" value="MFC3879563.1"/>
    <property type="molecule type" value="Genomic_DNA"/>
</dbReference>
<dbReference type="SUPFAM" id="SSF56349">
    <property type="entry name" value="DNA breaking-rejoining enzymes"/>
    <property type="match status" value="1"/>
</dbReference>
<name>A0ABV8ANI0_9BACT</name>